<evidence type="ECO:0000313" key="1">
    <source>
        <dbReference type="EMBL" id="KAJ3583414.1"/>
    </source>
</evidence>
<dbReference type="Proteomes" id="UP001148018">
    <property type="component" value="Unassembled WGS sequence"/>
</dbReference>
<feature type="non-terminal residue" evidence="1">
    <location>
        <position position="1"/>
    </location>
</feature>
<dbReference type="AlphaFoldDB" id="A0A9Q0D749"/>
<proteinExistence type="predicted"/>
<feature type="non-terminal residue" evidence="1">
    <location>
        <position position="50"/>
    </location>
</feature>
<gene>
    <name evidence="1" type="ORF">NHX12_017412</name>
</gene>
<comment type="caution">
    <text evidence="1">The sequence shown here is derived from an EMBL/GenBank/DDBJ whole genome shotgun (WGS) entry which is preliminary data.</text>
</comment>
<protein>
    <submittedName>
        <fullName evidence="1">Uncharacterized protein</fullName>
    </submittedName>
</protein>
<sequence length="50" mass="5430">EEGGPVPRPLVHSDKRAGGADLAVKCVRLNLPERVRKTRGQRASLSVHTD</sequence>
<keyword evidence="2" id="KW-1185">Reference proteome</keyword>
<organism evidence="1 2">
    <name type="scientific">Muraenolepis orangiensis</name>
    <name type="common">Patagonian moray cod</name>
    <dbReference type="NCBI Taxonomy" id="630683"/>
    <lineage>
        <taxon>Eukaryota</taxon>
        <taxon>Metazoa</taxon>
        <taxon>Chordata</taxon>
        <taxon>Craniata</taxon>
        <taxon>Vertebrata</taxon>
        <taxon>Euteleostomi</taxon>
        <taxon>Actinopterygii</taxon>
        <taxon>Neopterygii</taxon>
        <taxon>Teleostei</taxon>
        <taxon>Neoteleostei</taxon>
        <taxon>Acanthomorphata</taxon>
        <taxon>Zeiogadaria</taxon>
        <taxon>Gadariae</taxon>
        <taxon>Gadiformes</taxon>
        <taxon>Muraenolepidoidei</taxon>
        <taxon>Muraenolepididae</taxon>
        <taxon>Muraenolepis</taxon>
    </lineage>
</organism>
<evidence type="ECO:0000313" key="2">
    <source>
        <dbReference type="Proteomes" id="UP001148018"/>
    </source>
</evidence>
<reference evidence="1" key="1">
    <citation type="submission" date="2022-07" db="EMBL/GenBank/DDBJ databases">
        <title>Chromosome-level genome of Muraenolepis orangiensis.</title>
        <authorList>
            <person name="Kim J."/>
        </authorList>
    </citation>
    <scope>NUCLEOTIDE SEQUENCE</scope>
    <source>
        <strain evidence="1">KU_S4_2022</strain>
        <tissue evidence="1">Muscle</tissue>
    </source>
</reference>
<accession>A0A9Q0D749</accession>
<dbReference type="EMBL" id="JANIIK010000358">
    <property type="protein sequence ID" value="KAJ3583414.1"/>
    <property type="molecule type" value="Genomic_DNA"/>
</dbReference>
<name>A0A9Q0D749_9TELE</name>